<dbReference type="Pfam" id="PF03283">
    <property type="entry name" value="PAE"/>
    <property type="match status" value="1"/>
</dbReference>
<keyword evidence="2" id="KW-0472">Membrane</keyword>
<dbReference type="AlphaFoldDB" id="A0ABD0KHN7"/>
<comment type="caution">
    <text evidence="3">The sequence shown here is derived from an EMBL/GenBank/DDBJ whole genome shotgun (WGS) entry which is preliminary data.</text>
</comment>
<dbReference type="PANTHER" id="PTHR21562:SF67">
    <property type="entry name" value="PECTIN ACETYLESTERASE"/>
    <property type="match status" value="1"/>
</dbReference>
<accession>A0ABD0KHN7</accession>
<keyword evidence="2" id="KW-0812">Transmembrane</keyword>
<evidence type="ECO:0000313" key="3">
    <source>
        <dbReference type="EMBL" id="KAK7486588.1"/>
    </source>
</evidence>
<organism evidence="3 4">
    <name type="scientific">Batillaria attramentaria</name>
    <dbReference type="NCBI Taxonomy" id="370345"/>
    <lineage>
        <taxon>Eukaryota</taxon>
        <taxon>Metazoa</taxon>
        <taxon>Spiralia</taxon>
        <taxon>Lophotrochozoa</taxon>
        <taxon>Mollusca</taxon>
        <taxon>Gastropoda</taxon>
        <taxon>Caenogastropoda</taxon>
        <taxon>Sorbeoconcha</taxon>
        <taxon>Cerithioidea</taxon>
        <taxon>Batillariidae</taxon>
        <taxon>Batillaria</taxon>
    </lineage>
</organism>
<evidence type="ECO:0000256" key="1">
    <source>
        <dbReference type="ARBA" id="ARBA00010213"/>
    </source>
</evidence>
<keyword evidence="4" id="KW-1185">Reference proteome</keyword>
<comment type="similarity">
    <text evidence="1">Belongs to the pectinacetylesterase family. Notum subfamily.</text>
</comment>
<reference evidence="3 4" key="1">
    <citation type="journal article" date="2023" name="Sci. Data">
        <title>Genome assembly of the Korean intertidal mud-creeper Batillaria attramentaria.</title>
        <authorList>
            <person name="Patra A.K."/>
            <person name="Ho P.T."/>
            <person name="Jun S."/>
            <person name="Lee S.J."/>
            <person name="Kim Y."/>
            <person name="Won Y.J."/>
        </authorList>
    </citation>
    <scope>NUCLEOTIDE SEQUENCE [LARGE SCALE GENOMIC DNA]</scope>
    <source>
        <strain evidence="3">Wonlab-2016</strain>
    </source>
</reference>
<evidence type="ECO:0000313" key="4">
    <source>
        <dbReference type="Proteomes" id="UP001519460"/>
    </source>
</evidence>
<dbReference type="Proteomes" id="UP001519460">
    <property type="component" value="Unassembled WGS sequence"/>
</dbReference>
<keyword evidence="2" id="KW-1133">Transmembrane helix</keyword>
<protein>
    <recommendedName>
        <fullName evidence="5">Pectin acetylesterase</fullName>
    </recommendedName>
</protein>
<dbReference type="InterPro" id="IPR004963">
    <property type="entry name" value="PAE/NOTUM"/>
</dbReference>
<dbReference type="EMBL" id="JACVVK020000176">
    <property type="protein sequence ID" value="KAK7486588.1"/>
    <property type="molecule type" value="Genomic_DNA"/>
</dbReference>
<gene>
    <name evidence="3" type="ORF">BaRGS_00022113</name>
</gene>
<dbReference type="SUPFAM" id="SSF53474">
    <property type="entry name" value="alpha/beta-Hydrolases"/>
    <property type="match status" value="1"/>
</dbReference>
<evidence type="ECO:0008006" key="5">
    <source>
        <dbReference type="Google" id="ProtNLM"/>
    </source>
</evidence>
<dbReference type="PANTHER" id="PTHR21562">
    <property type="entry name" value="NOTUM-RELATED"/>
    <property type="match status" value="1"/>
</dbReference>
<name>A0ABD0KHN7_9CAEN</name>
<proteinExistence type="inferred from homology"/>
<sequence>MSHPRAEEQWQHSTMELASESETSARQPLLSIPQSKMYAPAKFSRFQVLPPVLCTRRVYMQVACVLFVALIVFLVRAMSAMRHTFVQYHLETDTDGELVILPTEFAQARGALCLDGSPPAYYYRQSIVPAVRFWIIHLQPGGWCTTPHDCFERSTTPLGSSMETEISTNLKGIMSSDCDINPDFCIWHIVDFLYCDGGSFLGNRSDPLTENSKKLYLRGALIFDTLIEHLQTQTLFRDAEQIILAGSSAGGLGAMIHADRLRERLPPSVKTLHVLLDGSLFLDMPDVNGLHTMGKMLKEAFQLHHAHKTESIKECTRMMNNDEEWRCILPEVFHKYVFSPMFFLNSLHDKWYRYHALNIKCPVSVCTQEHLREVHNTLIQLVDEGKEILRSKKNGVFFTPCPAHTMLIHKNRFRRLMSRGRTVQQAVGAWVKDEVNSRNFTEVLSVEDVLKFCPLSL</sequence>
<dbReference type="InterPro" id="IPR029058">
    <property type="entry name" value="AB_hydrolase_fold"/>
</dbReference>
<evidence type="ECO:0000256" key="2">
    <source>
        <dbReference type="SAM" id="Phobius"/>
    </source>
</evidence>
<feature type="transmembrane region" description="Helical" evidence="2">
    <location>
        <begin position="58"/>
        <end position="75"/>
    </location>
</feature>